<accession>A0A7W9BH26</accession>
<protein>
    <recommendedName>
        <fullName evidence="3">Toxin YhaV</fullName>
    </recommendedName>
</protein>
<organism evidence="1 2">
    <name type="scientific">Sphingomonas aerophila</name>
    <dbReference type="NCBI Taxonomy" id="1344948"/>
    <lineage>
        <taxon>Bacteria</taxon>
        <taxon>Pseudomonadati</taxon>
        <taxon>Pseudomonadota</taxon>
        <taxon>Alphaproteobacteria</taxon>
        <taxon>Sphingomonadales</taxon>
        <taxon>Sphingomonadaceae</taxon>
        <taxon>Sphingomonas</taxon>
    </lineage>
</organism>
<dbReference type="InterPro" id="IPR021679">
    <property type="entry name" value="Toxin_endonuclease_YhaV"/>
</dbReference>
<evidence type="ECO:0008006" key="3">
    <source>
        <dbReference type="Google" id="ProtNLM"/>
    </source>
</evidence>
<comment type="caution">
    <text evidence="1">The sequence shown here is derived from an EMBL/GenBank/DDBJ whole genome shotgun (WGS) entry which is preliminary data.</text>
</comment>
<dbReference type="GO" id="GO:0110001">
    <property type="term" value="C:toxin-antitoxin complex"/>
    <property type="evidence" value="ECO:0007669"/>
    <property type="project" value="InterPro"/>
</dbReference>
<evidence type="ECO:0000313" key="1">
    <source>
        <dbReference type="EMBL" id="MBB5716893.1"/>
    </source>
</evidence>
<name>A0A7W9BH26_9SPHN</name>
<dbReference type="GO" id="GO:0004540">
    <property type="term" value="F:RNA nuclease activity"/>
    <property type="evidence" value="ECO:0007669"/>
    <property type="project" value="InterPro"/>
</dbReference>
<dbReference type="EMBL" id="JACIJK010000016">
    <property type="protein sequence ID" value="MBB5716893.1"/>
    <property type="molecule type" value="Genomic_DNA"/>
</dbReference>
<dbReference type="Pfam" id="PF11663">
    <property type="entry name" value="Toxin_YhaV"/>
    <property type="match status" value="1"/>
</dbReference>
<reference evidence="1 2" key="1">
    <citation type="submission" date="2020-08" db="EMBL/GenBank/DDBJ databases">
        <title>Genomic Encyclopedia of Type Strains, Phase IV (KMG-IV): sequencing the most valuable type-strain genomes for metagenomic binning, comparative biology and taxonomic classification.</title>
        <authorList>
            <person name="Goeker M."/>
        </authorList>
    </citation>
    <scope>NUCLEOTIDE SEQUENCE [LARGE SCALE GENOMIC DNA]</scope>
    <source>
        <strain evidence="1 2">DSM 100044</strain>
    </source>
</reference>
<gene>
    <name evidence="1" type="ORF">FHS94_003765</name>
</gene>
<evidence type="ECO:0000313" key="2">
    <source>
        <dbReference type="Proteomes" id="UP000546200"/>
    </source>
</evidence>
<dbReference type="Proteomes" id="UP000546200">
    <property type="component" value="Unassembled WGS sequence"/>
</dbReference>
<proteinExistence type="predicted"/>
<keyword evidence="2" id="KW-1185">Reference proteome</keyword>
<sequence length="100" mass="11125">MIASPGLFQQPRPVRGLVGYPRAAFGNGRFRLFFRYDSRAMVIIFAWVNDETTLRTYGSKSDAYAVFKGMLDKGNPPDDWAALLQSTCADEAQQSSLGKL</sequence>
<dbReference type="AlphaFoldDB" id="A0A7W9BH26"/>